<feature type="compositionally biased region" description="Polar residues" evidence="1">
    <location>
        <begin position="597"/>
        <end position="616"/>
    </location>
</feature>
<feature type="transmembrane region" description="Helical" evidence="2">
    <location>
        <begin position="493"/>
        <end position="515"/>
    </location>
</feature>
<dbReference type="Proteomes" id="UP000326924">
    <property type="component" value="Unassembled WGS sequence"/>
</dbReference>
<gene>
    <name evidence="3" type="ORF">FN846DRAFT_346450</name>
</gene>
<feature type="transmembrane region" description="Helical" evidence="2">
    <location>
        <begin position="84"/>
        <end position="106"/>
    </location>
</feature>
<feature type="compositionally biased region" description="Basic and acidic residues" evidence="1">
    <location>
        <begin position="579"/>
        <end position="588"/>
    </location>
</feature>
<keyword evidence="4" id="KW-1185">Reference proteome</keyword>
<feature type="compositionally biased region" description="Polar residues" evidence="1">
    <location>
        <begin position="705"/>
        <end position="724"/>
    </location>
</feature>
<dbReference type="InterPro" id="IPR021840">
    <property type="entry name" value="DUF3433"/>
</dbReference>
<feature type="transmembrane region" description="Helical" evidence="2">
    <location>
        <begin position="417"/>
        <end position="434"/>
    </location>
</feature>
<keyword evidence="2" id="KW-1133">Transmembrane helix</keyword>
<evidence type="ECO:0000313" key="3">
    <source>
        <dbReference type="EMBL" id="KAA8895263.1"/>
    </source>
</evidence>
<evidence type="ECO:0000256" key="2">
    <source>
        <dbReference type="SAM" id="Phobius"/>
    </source>
</evidence>
<feature type="region of interest" description="Disordered" evidence="1">
    <location>
        <begin position="1"/>
        <end position="27"/>
    </location>
</feature>
<evidence type="ECO:0000256" key="1">
    <source>
        <dbReference type="SAM" id="MobiDB-lite"/>
    </source>
</evidence>
<dbReference type="OrthoDB" id="3248909at2759"/>
<feature type="transmembrane region" description="Helical" evidence="2">
    <location>
        <begin position="193"/>
        <end position="214"/>
    </location>
</feature>
<proteinExistence type="predicted"/>
<protein>
    <submittedName>
        <fullName evidence="3">Uncharacterized protein</fullName>
    </submittedName>
</protein>
<keyword evidence="2" id="KW-0472">Membrane</keyword>
<comment type="caution">
    <text evidence="3">The sequence shown here is derived from an EMBL/GenBank/DDBJ whole genome shotgun (WGS) entry which is preliminary data.</text>
</comment>
<feature type="transmembrane region" description="Helical" evidence="2">
    <location>
        <begin position="521"/>
        <end position="544"/>
    </location>
</feature>
<reference evidence="3 4" key="1">
    <citation type="submission" date="2019-09" db="EMBL/GenBank/DDBJ databases">
        <title>Draft genome of the ectomycorrhizal ascomycete Sphaerosporella brunnea.</title>
        <authorList>
            <consortium name="DOE Joint Genome Institute"/>
            <person name="Benucci G.M."/>
            <person name="Marozzi G."/>
            <person name="Antonielli L."/>
            <person name="Sanchez S."/>
            <person name="Marco P."/>
            <person name="Wang X."/>
            <person name="Falini L.B."/>
            <person name="Barry K."/>
            <person name="Haridas S."/>
            <person name="Lipzen A."/>
            <person name="Labutti K."/>
            <person name="Grigoriev I.V."/>
            <person name="Murat C."/>
            <person name="Martin F."/>
            <person name="Albertini E."/>
            <person name="Donnini D."/>
            <person name="Bonito G."/>
        </authorList>
    </citation>
    <scope>NUCLEOTIDE SEQUENCE [LARGE SCALE GENOMIC DNA]</scope>
    <source>
        <strain evidence="3 4">Sb_GMNB300</strain>
    </source>
</reference>
<dbReference type="EMBL" id="VXIS01000277">
    <property type="protein sequence ID" value="KAA8895263.1"/>
    <property type="molecule type" value="Genomic_DNA"/>
</dbReference>
<feature type="compositionally biased region" description="Polar residues" evidence="1">
    <location>
        <begin position="624"/>
        <end position="647"/>
    </location>
</feature>
<dbReference type="PANTHER" id="PTHR37544">
    <property type="entry name" value="SPRAY-RELATED"/>
    <property type="match status" value="1"/>
</dbReference>
<organism evidence="3 4">
    <name type="scientific">Sphaerosporella brunnea</name>
    <dbReference type="NCBI Taxonomy" id="1250544"/>
    <lineage>
        <taxon>Eukaryota</taxon>
        <taxon>Fungi</taxon>
        <taxon>Dikarya</taxon>
        <taxon>Ascomycota</taxon>
        <taxon>Pezizomycotina</taxon>
        <taxon>Pezizomycetes</taxon>
        <taxon>Pezizales</taxon>
        <taxon>Pyronemataceae</taxon>
        <taxon>Sphaerosporella</taxon>
    </lineage>
</organism>
<feature type="transmembrane region" description="Helical" evidence="2">
    <location>
        <begin position="155"/>
        <end position="178"/>
    </location>
</feature>
<keyword evidence="2" id="KW-0812">Transmembrane</keyword>
<dbReference type="AlphaFoldDB" id="A0A5J5EJC7"/>
<dbReference type="InParanoid" id="A0A5J5EJC7"/>
<feature type="region of interest" description="Disordered" evidence="1">
    <location>
        <begin position="575"/>
        <end position="747"/>
    </location>
</feature>
<accession>A0A5J5EJC7</accession>
<feature type="transmembrane region" description="Helical" evidence="2">
    <location>
        <begin position="375"/>
        <end position="397"/>
    </location>
</feature>
<dbReference type="PANTHER" id="PTHR37544:SF3">
    <property type="entry name" value="SPRAY"/>
    <property type="match status" value="1"/>
</dbReference>
<feature type="transmembrane region" description="Helical" evidence="2">
    <location>
        <begin position="44"/>
        <end position="64"/>
    </location>
</feature>
<name>A0A5J5EJC7_9PEZI</name>
<evidence type="ECO:0000313" key="4">
    <source>
        <dbReference type="Proteomes" id="UP000326924"/>
    </source>
</evidence>
<sequence length="782" mass="87059">MDDGTMPQTILAPISTGPGPTTPIKADNDRGNEGNWRPWLMSPAVVGFFAALPLLILGVTEYLYQSAVAHSGLFRDNAGNIRYIFRETVAQFFSLAVVVAVGLYFYDLDLAVKTMEPYYQLSKPGGELGAHSICVNYFGPIYLSPWKAFRHRHWAVVCSSMASIMTTNALPTLSLGIFADDNQTPMNPVYTRGFESCCAVISILAIALAVQIYFRKTGMDDHPSPFTTLMKCTRYRDRPDSVYNFIKQIERQEKERGAPTEGDGEAFSSSAIVDELSLKSLKEYFRPQRFQLIPDMEAGDKTARQLIVLPPSDPVDEIYHWYSLGNKAWYKYLVQQAHKIPASAFWKKCQNGSPAITVKGKHLLPKELWQNNHPMIFQTLPLTIVGLCLVGLSVIAAGQPYWARDTSFFTFIGKKRFARSTVSTIINTLIWNTIEADAKMMQPMYVLLETNGIPTPELDREYLMMAPLQDLWNAFSSRLDGPGTRWRPSERSFVLILLGTYAAWLFVIFWNILALSDPDNISTPIVVCLVACESFMLASLSVIWRQRRRPIVPRIPASLASNLIYVYATDLGPEDVEEPSERIDEKQETIGADAGERTSTASNRGSFESNAPSENSLAEAHELQTPQQTPRTSISASLSTARTSNADTVVVSPDATIDADICPLSAPPGEDQQSTATDEDTQGGDVVIADQTESETDKPPAGMTVSDTSIPLKSQNGDNTNTITRRLRKPFGLDRRKKTPKPQAPRCRLGEFKVGDEWHVGIARLESIRRDYKLPPRNDPED</sequence>
<dbReference type="Pfam" id="PF11915">
    <property type="entry name" value="DUF3433"/>
    <property type="match status" value="1"/>
</dbReference>
<feature type="compositionally biased region" description="Basic residues" evidence="1">
    <location>
        <begin position="725"/>
        <end position="740"/>
    </location>
</feature>